<dbReference type="Pfam" id="PF19335">
    <property type="entry name" value="HMBD"/>
    <property type="match status" value="1"/>
</dbReference>
<reference evidence="2 3" key="1">
    <citation type="journal article" date="2016" name="Environ. Microbiol.">
        <title>Genomic resolution of a cold subsurface aquifer community provides metabolic insights for novel microbes adapted to high CO concentrations.</title>
        <authorList>
            <person name="Probst A.J."/>
            <person name="Castelle C.J."/>
            <person name="Singh A."/>
            <person name="Brown C.T."/>
            <person name="Anantharaman K."/>
            <person name="Sharon I."/>
            <person name="Hug L.A."/>
            <person name="Burstein D."/>
            <person name="Emerson J.B."/>
            <person name="Thomas B.C."/>
            <person name="Banfield J.F."/>
        </authorList>
    </citation>
    <scope>NUCLEOTIDE SEQUENCE [LARGE SCALE GENOMIC DNA]</scope>
    <source>
        <strain evidence="2">CG2_30_40_21</strain>
    </source>
</reference>
<gene>
    <name evidence="2" type="ORF">AUJ95_05295</name>
</gene>
<dbReference type="PROSITE" id="PS51257">
    <property type="entry name" value="PROKAR_LIPOPROTEIN"/>
    <property type="match status" value="1"/>
</dbReference>
<protein>
    <recommendedName>
        <fullName evidence="1">Heavy metal binding domain-containing protein</fullName>
    </recommendedName>
</protein>
<dbReference type="Proteomes" id="UP000183085">
    <property type="component" value="Unassembled WGS sequence"/>
</dbReference>
<comment type="caution">
    <text evidence="2">The sequence shown here is derived from an EMBL/GenBank/DDBJ whole genome shotgun (WGS) entry which is preliminary data.</text>
</comment>
<sequence>MKGKIHWLVVFLLVAGFFISCAPKKKECEHTHGMQMETEQPAQQEVQYTCPMHAEVVSDKPEKCPKCGMNLEKKK</sequence>
<proteinExistence type="predicted"/>
<dbReference type="InterPro" id="IPR045800">
    <property type="entry name" value="HMBD"/>
</dbReference>
<evidence type="ECO:0000313" key="2">
    <source>
        <dbReference type="EMBL" id="OIP39665.1"/>
    </source>
</evidence>
<dbReference type="STRING" id="1817895.AUJ95_05295"/>
<accession>A0A1J5DUB3</accession>
<organism evidence="2 3">
    <name type="scientific">Candidatus Desantisbacteria bacterium CG2_30_40_21</name>
    <dbReference type="NCBI Taxonomy" id="1817895"/>
    <lineage>
        <taxon>Bacteria</taxon>
        <taxon>Candidatus Desantisiibacteriota</taxon>
    </lineage>
</organism>
<dbReference type="AlphaFoldDB" id="A0A1J5DUB3"/>
<dbReference type="EMBL" id="MNYI01000141">
    <property type="protein sequence ID" value="OIP39665.1"/>
    <property type="molecule type" value="Genomic_DNA"/>
</dbReference>
<feature type="domain" description="Heavy metal binding" evidence="1">
    <location>
        <begin position="48"/>
        <end position="74"/>
    </location>
</feature>
<evidence type="ECO:0000259" key="1">
    <source>
        <dbReference type="Pfam" id="PF19335"/>
    </source>
</evidence>
<evidence type="ECO:0000313" key="3">
    <source>
        <dbReference type="Proteomes" id="UP000183085"/>
    </source>
</evidence>
<dbReference type="GO" id="GO:0046872">
    <property type="term" value="F:metal ion binding"/>
    <property type="evidence" value="ECO:0007669"/>
    <property type="project" value="InterPro"/>
</dbReference>
<name>A0A1J5DUB3_9BACT</name>